<feature type="domain" description="CN hydrolase" evidence="2">
    <location>
        <begin position="5"/>
        <end position="240"/>
    </location>
</feature>
<evidence type="ECO:0000313" key="3">
    <source>
        <dbReference type="EMBL" id="KNY25773.1"/>
    </source>
</evidence>
<sequence>MCDRLDVSCVQMNCKPGDIKYNLKKAREFADKAVKNGTEILVFPELFDIGYDLSSLVKLDIDEHIAVDELAAIAKDNNMFIAAGLTEKGYGTFYNTLYVFNNIGETVLKYRKINLFSLSKENDYFTPGINPQSFVIKNIKVGVMICYDLRFPELGRYYLKDGCSVIIISSAFPKQRQEHWNTLLKARAIENQLYIIASNRVGSLDGLEFAGNSSIIDPWGNVLETLDNESEGIIKCCISMDKRDEVRKFIPCYNDMLRLEGLINNNKCNDRIDIKE</sequence>
<gene>
    <name evidence="3" type="ORF">Bccel_1033</name>
</gene>
<dbReference type="AlphaFoldDB" id="A0A0L6JJB5"/>
<dbReference type="InterPro" id="IPR003010">
    <property type="entry name" value="C-N_Hydrolase"/>
</dbReference>
<dbReference type="RefSeq" id="WP_050753122.1">
    <property type="nucleotide sequence ID" value="NZ_JQKC01000013.1"/>
</dbReference>
<dbReference type="Gene3D" id="3.60.110.10">
    <property type="entry name" value="Carbon-nitrogen hydrolase"/>
    <property type="match status" value="1"/>
</dbReference>
<dbReference type="OrthoDB" id="9811121at2"/>
<comment type="caution">
    <text evidence="3">The sequence shown here is derived from an EMBL/GenBank/DDBJ whole genome shotgun (WGS) entry which is preliminary data.</text>
</comment>
<dbReference type="Pfam" id="PF00795">
    <property type="entry name" value="CN_hydrolase"/>
    <property type="match status" value="1"/>
</dbReference>
<dbReference type="STRING" id="398512.Bccel_1033"/>
<reference evidence="4" key="1">
    <citation type="submission" date="2015-07" db="EMBL/GenBank/DDBJ databases">
        <title>Near-Complete Genome Sequence of the Cellulolytic Bacterium Bacteroides (Pseudobacteroides) cellulosolvens ATCC 35603.</title>
        <authorList>
            <person name="Dassa B."/>
            <person name="Utturkar S.M."/>
            <person name="Klingeman D.M."/>
            <person name="Hurt R.A."/>
            <person name="Keller M."/>
            <person name="Xu J."/>
            <person name="Reddy Y.H.K."/>
            <person name="Borovok I."/>
            <person name="Grinberg I.R."/>
            <person name="Lamed R."/>
            <person name="Zhivin O."/>
            <person name="Bayer E.A."/>
            <person name="Brown S.D."/>
        </authorList>
    </citation>
    <scope>NUCLEOTIDE SEQUENCE [LARGE SCALE GENOMIC DNA]</scope>
    <source>
        <strain evidence="4">DSM 2933</strain>
    </source>
</reference>
<dbReference type="CDD" id="cd07583">
    <property type="entry name" value="nitrilase_5"/>
    <property type="match status" value="1"/>
</dbReference>
<dbReference type="PANTHER" id="PTHR23088">
    <property type="entry name" value="NITRILASE-RELATED"/>
    <property type="match status" value="1"/>
</dbReference>
<dbReference type="PROSITE" id="PS01227">
    <property type="entry name" value="UPF0012"/>
    <property type="match status" value="1"/>
</dbReference>
<dbReference type="InterPro" id="IPR036526">
    <property type="entry name" value="C-N_Hydrolase_sf"/>
</dbReference>
<proteinExistence type="inferred from homology"/>
<accession>A0A0L6JJB5</accession>
<dbReference type="PROSITE" id="PS50263">
    <property type="entry name" value="CN_HYDROLASE"/>
    <property type="match status" value="1"/>
</dbReference>
<dbReference type="PATRIC" id="fig|398512.5.peg.1071"/>
<dbReference type="PANTHER" id="PTHR23088:SF27">
    <property type="entry name" value="DEAMINATED GLUTATHIONE AMIDASE"/>
    <property type="match status" value="1"/>
</dbReference>
<dbReference type="GO" id="GO:0016746">
    <property type="term" value="F:acyltransferase activity"/>
    <property type="evidence" value="ECO:0007669"/>
    <property type="project" value="UniProtKB-KW"/>
</dbReference>
<evidence type="ECO:0000313" key="4">
    <source>
        <dbReference type="Proteomes" id="UP000036923"/>
    </source>
</evidence>
<evidence type="ECO:0000259" key="2">
    <source>
        <dbReference type="PROSITE" id="PS50263"/>
    </source>
</evidence>
<dbReference type="InterPro" id="IPR001110">
    <property type="entry name" value="UPF0012_CS"/>
</dbReference>
<keyword evidence="3" id="KW-0808">Transferase</keyword>
<dbReference type="SUPFAM" id="SSF56317">
    <property type="entry name" value="Carbon-nitrogen hydrolase"/>
    <property type="match status" value="1"/>
</dbReference>
<keyword evidence="3" id="KW-0449">Lipoprotein</keyword>
<evidence type="ECO:0000256" key="1">
    <source>
        <dbReference type="ARBA" id="ARBA00010613"/>
    </source>
</evidence>
<keyword evidence="4" id="KW-1185">Reference proteome</keyword>
<dbReference type="eggNOG" id="COG0388">
    <property type="taxonomic scope" value="Bacteria"/>
</dbReference>
<protein>
    <submittedName>
        <fullName evidence="3">Nitrilase/cyanide hydratase and apolipoprotein N-acyltransferase</fullName>
    </submittedName>
</protein>
<keyword evidence="3" id="KW-0012">Acyltransferase</keyword>
<dbReference type="EMBL" id="LGTC01000001">
    <property type="protein sequence ID" value="KNY25773.1"/>
    <property type="molecule type" value="Genomic_DNA"/>
</dbReference>
<dbReference type="Proteomes" id="UP000036923">
    <property type="component" value="Unassembled WGS sequence"/>
</dbReference>
<name>A0A0L6JJB5_9FIRM</name>
<comment type="similarity">
    <text evidence="1">Belongs to the carbon-nitrogen hydrolase superfamily. NIT1/NIT2 family.</text>
</comment>
<organism evidence="3 4">
    <name type="scientific">Pseudobacteroides cellulosolvens ATCC 35603 = DSM 2933</name>
    <dbReference type="NCBI Taxonomy" id="398512"/>
    <lineage>
        <taxon>Bacteria</taxon>
        <taxon>Bacillati</taxon>
        <taxon>Bacillota</taxon>
        <taxon>Clostridia</taxon>
        <taxon>Eubacteriales</taxon>
        <taxon>Oscillospiraceae</taxon>
        <taxon>Pseudobacteroides</taxon>
    </lineage>
</organism>